<evidence type="ECO:0000256" key="4">
    <source>
        <dbReference type="ARBA" id="ARBA00022486"/>
    </source>
</evidence>
<comment type="subcellular location">
    <subcellularLocation>
        <location evidence="1">Secreted</location>
    </subcellularLocation>
</comment>
<dbReference type="GO" id="GO:0008083">
    <property type="term" value="F:growth factor activity"/>
    <property type="evidence" value="ECO:0007669"/>
    <property type="project" value="UniProtKB-KW"/>
</dbReference>
<keyword evidence="4" id="KW-0011">Acute phase</keyword>
<dbReference type="SUPFAM" id="SSF47266">
    <property type="entry name" value="4-helical cytokines"/>
    <property type="match status" value="1"/>
</dbReference>
<dbReference type="Pfam" id="PF00489">
    <property type="entry name" value="IL6"/>
    <property type="match status" value="1"/>
</dbReference>
<dbReference type="Proteomes" id="UP000007646">
    <property type="component" value="Unassembled WGS sequence"/>
</dbReference>
<accession>G3TFE8</accession>
<dbReference type="GO" id="GO:1902512">
    <property type="term" value="P:positive regulation of apoptotic DNA fragmentation"/>
    <property type="evidence" value="ECO:0007669"/>
    <property type="project" value="Ensembl"/>
</dbReference>
<dbReference type="InterPro" id="IPR030474">
    <property type="entry name" value="IL-6/GCSF/MGF"/>
</dbReference>
<gene>
    <name evidence="14" type="primary">IL6</name>
</gene>
<dbReference type="GeneID" id="100660846"/>
<dbReference type="GO" id="GO:0042102">
    <property type="term" value="P:positive regulation of T cell proliferation"/>
    <property type="evidence" value="ECO:0007669"/>
    <property type="project" value="Ensembl"/>
</dbReference>
<dbReference type="GO" id="GO:0005896">
    <property type="term" value="C:interleukin-6 receptor complex"/>
    <property type="evidence" value="ECO:0007669"/>
    <property type="project" value="Ensembl"/>
</dbReference>
<dbReference type="GO" id="GO:2000635">
    <property type="term" value="P:negative regulation of primary miRNA processing"/>
    <property type="evidence" value="ECO:0007669"/>
    <property type="project" value="Ensembl"/>
</dbReference>
<dbReference type="InParanoid" id="G3TFE8"/>
<evidence type="ECO:0000256" key="12">
    <source>
        <dbReference type="PIRSR" id="PIRSR001935-1"/>
    </source>
</evidence>
<dbReference type="GO" id="GO:0010573">
    <property type="term" value="P:vascular endothelial growth factor production"/>
    <property type="evidence" value="ECO:0007669"/>
    <property type="project" value="Ensembl"/>
</dbReference>
<evidence type="ECO:0000256" key="8">
    <source>
        <dbReference type="ARBA" id="ARBA00023030"/>
    </source>
</evidence>
<comment type="function">
    <text evidence="10">Cytokine with a wide variety of biological functions in immunity, tissue regeneration, and metabolism. Binds to IL6R, then the complex associates to the signaling subunit IL6ST/gp130 to trigger the intracellular IL6-signaling pathway. The interaction with the membrane-bound IL6R and IL6ST stimulates 'classic signaling', whereas the binding of IL6 and soluble IL6R to IL6ST stimulates 'trans-signaling'. Alternatively, 'cluster signaling' occurs when membrane-bound IL6:IL6R complexes on transmitter cells activate IL6ST receptors on neighboring receiver cells.</text>
</comment>
<dbReference type="GO" id="GO:0043065">
    <property type="term" value="P:positive regulation of apoptotic process"/>
    <property type="evidence" value="ECO:0007669"/>
    <property type="project" value="Ensembl"/>
</dbReference>
<dbReference type="GO" id="GO:0006953">
    <property type="term" value="P:acute-phase response"/>
    <property type="evidence" value="ECO:0007669"/>
    <property type="project" value="UniProtKB-KW"/>
</dbReference>
<dbReference type="PANTHER" id="PTHR48494:SF1">
    <property type="entry name" value="INTERLEUKIN-6"/>
    <property type="match status" value="1"/>
</dbReference>
<evidence type="ECO:0000256" key="11">
    <source>
        <dbReference type="ARBA" id="ARBA00023468"/>
    </source>
</evidence>
<dbReference type="InterPro" id="IPR030473">
    <property type="entry name" value="IL6/GCSF/MGF_CS"/>
</dbReference>
<dbReference type="GO" id="GO:0002675">
    <property type="term" value="P:positive regulation of acute inflammatory response"/>
    <property type="evidence" value="ECO:0007669"/>
    <property type="project" value="Ensembl"/>
</dbReference>
<comment type="subunit">
    <text evidence="11">Component of a hexamer of two molecules each of IL6, IL6R and IL6ST; first binds to IL6R to associate with the signaling subunit IL6ST. Interacts with IL6R (via the N-terminal ectodomain); this interaction may be affected by IL6R-binding with SORL1, hence decreasing IL6 cis signaling. Interacts with SORL1 (via the N-terminal ectodomain); this interaction leads to IL6 internalization and lysosomal degradation. May form a trimeric complex with the soluble SORL1 ectodomain and soluble IL6R receptor; this interaction might stabilize circulating IL6, hence promoting IL6 trans signaling.</text>
</comment>
<dbReference type="GO" id="GO:0045727">
    <property type="term" value="P:positive regulation of translation"/>
    <property type="evidence" value="ECO:0007669"/>
    <property type="project" value="Ensembl"/>
</dbReference>
<dbReference type="SMART" id="SM00126">
    <property type="entry name" value="IL6"/>
    <property type="match status" value="1"/>
</dbReference>
<reference evidence="14 15" key="1">
    <citation type="submission" date="2009-06" db="EMBL/GenBank/DDBJ databases">
        <title>The Genome Sequence of Loxodonta africana (African elephant).</title>
        <authorList>
            <person name="Di Palma F."/>
            <person name="Heiman D."/>
            <person name="Young S."/>
            <person name="Johnson J."/>
            <person name="Lander E.S."/>
            <person name="Lindblad-Toh K."/>
        </authorList>
    </citation>
    <scope>NUCLEOTIDE SEQUENCE [LARGE SCALE GENOMIC DNA]</scope>
    <source>
        <strain evidence="14 15">Isolate ISIS603380</strain>
    </source>
</reference>
<evidence type="ECO:0000256" key="7">
    <source>
        <dbReference type="ARBA" id="ARBA00022729"/>
    </source>
</evidence>
<keyword evidence="6" id="KW-0964">Secreted</keyword>
<dbReference type="GO" id="GO:0070092">
    <property type="term" value="P:regulation of glucagon secretion"/>
    <property type="evidence" value="ECO:0007669"/>
    <property type="project" value="Ensembl"/>
</dbReference>
<comment type="similarity">
    <text evidence="2">Belongs to the IL-6 superfamily.</text>
</comment>
<dbReference type="InterPro" id="IPR009079">
    <property type="entry name" value="4_helix_cytokine-like_core"/>
</dbReference>
<dbReference type="GO" id="GO:0070102">
    <property type="term" value="P:interleukin-6-mediated signaling pathway"/>
    <property type="evidence" value="ECO:0007669"/>
    <property type="project" value="Ensembl"/>
</dbReference>
<evidence type="ECO:0000256" key="1">
    <source>
        <dbReference type="ARBA" id="ARBA00004613"/>
    </source>
</evidence>
<dbReference type="Ensembl" id="ENSLAFT00000015572.1">
    <property type="protein sequence ID" value="ENSLAFP00000013050.1"/>
    <property type="gene ID" value="ENSLAFG00000015573.2"/>
</dbReference>
<dbReference type="PRINTS" id="PR00434">
    <property type="entry name" value="INTERLEUKIN6"/>
</dbReference>
<dbReference type="GO" id="GO:0051607">
    <property type="term" value="P:defense response to virus"/>
    <property type="evidence" value="ECO:0007669"/>
    <property type="project" value="Ensembl"/>
</dbReference>
<dbReference type="GO" id="GO:0032760">
    <property type="term" value="P:positive regulation of tumor necrosis factor production"/>
    <property type="evidence" value="ECO:0007669"/>
    <property type="project" value="Ensembl"/>
</dbReference>
<dbReference type="PIRSF" id="PIRSF001935">
    <property type="entry name" value="IL6_MGF_GCSF"/>
    <property type="match status" value="1"/>
</dbReference>
<dbReference type="GO" id="GO:0007259">
    <property type="term" value="P:cell surface receptor signaling pathway via JAK-STAT"/>
    <property type="evidence" value="ECO:0007669"/>
    <property type="project" value="Ensembl"/>
</dbReference>
<dbReference type="GO" id="GO:0071222">
    <property type="term" value="P:cellular response to lipopolysaccharide"/>
    <property type="evidence" value="ECO:0007669"/>
    <property type="project" value="Ensembl"/>
</dbReference>
<dbReference type="GO" id="GO:0002639">
    <property type="term" value="P:positive regulation of immunoglobulin production"/>
    <property type="evidence" value="ECO:0007669"/>
    <property type="project" value="Ensembl"/>
</dbReference>
<dbReference type="GO" id="GO:1904996">
    <property type="term" value="P:positive regulation of leukocyte adhesion to vascular endothelial cell"/>
    <property type="evidence" value="ECO:0007669"/>
    <property type="project" value="Ensembl"/>
</dbReference>
<dbReference type="InterPro" id="IPR003574">
    <property type="entry name" value="IL-6-like"/>
</dbReference>
<keyword evidence="7 13" id="KW-0732">Signal</keyword>
<dbReference type="GO" id="GO:0005138">
    <property type="term" value="F:interleukin-6 receptor binding"/>
    <property type="evidence" value="ECO:0007669"/>
    <property type="project" value="Ensembl"/>
</dbReference>
<dbReference type="GO" id="GO:0048661">
    <property type="term" value="P:positive regulation of smooth muscle cell proliferation"/>
    <property type="evidence" value="ECO:0007669"/>
    <property type="project" value="Ensembl"/>
</dbReference>
<dbReference type="GO" id="GO:0043410">
    <property type="term" value="P:positive regulation of MAPK cascade"/>
    <property type="evidence" value="ECO:0007669"/>
    <property type="project" value="Ensembl"/>
</dbReference>
<dbReference type="eggNOG" id="ENOG502S7Q4">
    <property type="taxonomic scope" value="Eukaryota"/>
</dbReference>
<dbReference type="PANTHER" id="PTHR48494">
    <property type="entry name" value="INTERLEUKIN-6"/>
    <property type="match status" value="1"/>
</dbReference>
<dbReference type="OrthoDB" id="8943569at2759"/>
<dbReference type="GO" id="GO:0045944">
    <property type="term" value="P:positive regulation of transcription by RNA polymerase II"/>
    <property type="evidence" value="ECO:0007669"/>
    <property type="project" value="Ensembl"/>
</dbReference>
<dbReference type="FunFam" id="1.20.1250.10:FF:000006">
    <property type="entry name" value="Interleukin-6"/>
    <property type="match status" value="1"/>
</dbReference>
<organism evidence="14 15">
    <name type="scientific">Loxodonta africana</name>
    <name type="common">African elephant</name>
    <dbReference type="NCBI Taxonomy" id="9785"/>
    <lineage>
        <taxon>Eukaryota</taxon>
        <taxon>Metazoa</taxon>
        <taxon>Chordata</taxon>
        <taxon>Craniata</taxon>
        <taxon>Vertebrata</taxon>
        <taxon>Euteleostomi</taxon>
        <taxon>Mammalia</taxon>
        <taxon>Eutheria</taxon>
        <taxon>Afrotheria</taxon>
        <taxon>Proboscidea</taxon>
        <taxon>Elephantidae</taxon>
        <taxon>Loxodonta</taxon>
    </lineage>
</organism>
<dbReference type="GO" id="GO:0050796">
    <property type="term" value="P:regulation of insulin secretion"/>
    <property type="evidence" value="ECO:0007669"/>
    <property type="project" value="Ensembl"/>
</dbReference>
<dbReference type="GO" id="GO:1902895">
    <property type="term" value="P:positive regulation of miRNA transcription"/>
    <property type="evidence" value="ECO:0007669"/>
    <property type="project" value="Ensembl"/>
</dbReference>
<dbReference type="GO" id="GO:1901731">
    <property type="term" value="P:positive regulation of platelet aggregation"/>
    <property type="evidence" value="ECO:0007669"/>
    <property type="project" value="Ensembl"/>
</dbReference>
<dbReference type="GO" id="GO:0010718">
    <property type="term" value="P:positive regulation of epithelial to mesenchymal transition"/>
    <property type="evidence" value="ECO:0007669"/>
    <property type="project" value="Ensembl"/>
</dbReference>
<feature type="signal peptide" evidence="13">
    <location>
        <begin position="1"/>
        <end position="25"/>
    </location>
</feature>
<reference evidence="14" key="3">
    <citation type="submission" date="2025-09" db="UniProtKB">
        <authorList>
            <consortium name="Ensembl"/>
        </authorList>
    </citation>
    <scope>IDENTIFICATION</scope>
    <source>
        <strain evidence="14">Isolate ISIS603380</strain>
    </source>
</reference>
<feature type="chain" id="PRO_5003455352" description="Interleukin-6" evidence="13">
    <location>
        <begin position="26"/>
        <end position="212"/>
    </location>
</feature>
<dbReference type="KEGG" id="lav:100660846"/>
<dbReference type="GO" id="GO:0042593">
    <property type="term" value="P:glucose homeostasis"/>
    <property type="evidence" value="ECO:0007669"/>
    <property type="project" value="Ensembl"/>
</dbReference>
<keyword evidence="15" id="KW-1185">Reference proteome</keyword>
<dbReference type="GO" id="GO:0032757">
    <property type="term" value="P:positive regulation of interleukin-8 production"/>
    <property type="evidence" value="ECO:0007669"/>
    <property type="project" value="Ensembl"/>
</dbReference>
<keyword evidence="5" id="KW-0202">Cytokine</keyword>
<feature type="disulfide bond" evidence="12">
    <location>
        <begin position="101"/>
        <end position="111"/>
    </location>
</feature>
<dbReference type="GO" id="GO:0032733">
    <property type="term" value="P:positive regulation of interleukin-10 production"/>
    <property type="evidence" value="ECO:0007669"/>
    <property type="project" value="Ensembl"/>
</dbReference>
<dbReference type="GO" id="GO:0070301">
    <property type="term" value="P:cellular response to hydrogen peroxide"/>
    <property type="evidence" value="ECO:0007669"/>
    <property type="project" value="Ensembl"/>
</dbReference>
<dbReference type="GO" id="GO:0046427">
    <property type="term" value="P:positive regulation of receptor signaling pathway via JAK-STAT"/>
    <property type="evidence" value="ECO:0007669"/>
    <property type="project" value="Ensembl"/>
</dbReference>
<protein>
    <recommendedName>
        <fullName evidence="3">Interleukin-6</fullName>
    </recommendedName>
</protein>
<dbReference type="CTD" id="3569"/>
<dbReference type="GO" id="GO:0032722">
    <property type="term" value="P:positive regulation of chemokine production"/>
    <property type="evidence" value="ECO:0007669"/>
    <property type="project" value="Ensembl"/>
</dbReference>
<dbReference type="GO" id="GO:0060252">
    <property type="term" value="P:positive regulation of glial cell proliferation"/>
    <property type="evidence" value="ECO:0007669"/>
    <property type="project" value="Ensembl"/>
</dbReference>
<evidence type="ECO:0000256" key="2">
    <source>
        <dbReference type="ARBA" id="ARBA00007432"/>
    </source>
</evidence>
<proteinExistence type="inferred from homology"/>
<dbReference type="Gene3D" id="1.20.1250.10">
    <property type="match status" value="1"/>
</dbReference>
<dbReference type="GeneTree" id="ENSGT00390000000878"/>
<dbReference type="GO" id="GO:0090091">
    <property type="term" value="P:positive regulation of extracellular matrix disassembly"/>
    <property type="evidence" value="ECO:0007669"/>
    <property type="project" value="Ensembl"/>
</dbReference>
<dbReference type="GO" id="GO:0090594">
    <property type="term" value="P:inflammatory response to wounding"/>
    <property type="evidence" value="ECO:0007669"/>
    <property type="project" value="Ensembl"/>
</dbReference>
<dbReference type="GO" id="GO:0050871">
    <property type="term" value="P:positive regulation of B cell activation"/>
    <property type="evidence" value="ECO:0007669"/>
    <property type="project" value="Ensembl"/>
</dbReference>
<dbReference type="GO" id="GO:0042802">
    <property type="term" value="F:identical protein binding"/>
    <property type="evidence" value="ECO:0007669"/>
    <property type="project" value="Ensembl"/>
</dbReference>
<dbReference type="GO" id="GO:0031175">
    <property type="term" value="P:neuron projection development"/>
    <property type="evidence" value="ECO:0007669"/>
    <property type="project" value="Ensembl"/>
</dbReference>
<dbReference type="HOGENOM" id="CLU_096521_0_0_1"/>
<dbReference type="STRING" id="9785.ENSLAFP00000013050"/>
<dbReference type="AlphaFoldDB" id="G3TFE8"/>
<dbReference type="OMA" id="FSKCENS"/>
<dbReference type="GO" id="GO:0032966">
    <property type="term" value="P:negative regulation of collagen biosynthetic process"/>
    <property type="evidence" value="ECO:0007669"/>
    <property type="project" value="Ensembl"/>
</dbReference>
<dbReference type="GO" id="GO:1900017">
    <property type="term" value="P:positive regulation of cytokine production involved in inflammatory response"/>
    <property type="evidence" value="ECO:0007669"/>
    <property type="project" value="Ensembl"/>
</dbReference>
<dbReference type="GO" id="GO:0051384">
    <property type="term" value="P:response to glucocorticoid"/>
    <property type="evidence" value="ECO:0007669"/>
    <property type="project" value="Ensembl"/>
</dbReference>
<feature type="disulfide bond" evidence="12">
    <location>
        <begin position="72"/>
        <end position="78"/>
    </location>
</feature>
<sequence length="212" mass="23684">MNSLSTSAFSPVAFSLGLLLVMASAFPNPKPLEGDSKDDAASNRPSLTSPDKTEELIRFILAEISVLRKKMCDKYDKCENSREALAGNNLKLPQMTEEDGCFHSGFNKETCLMKIITGLSEFQIYLDYLQNKFEGSKANVIVVQNSTKALVQILKQKIKNPEDVTTPDPTANASLLSKLQLQTEWLKNTTINLILRSLDDFMQFSLRAVRIM</sequence>
<evidence type="ECO:0000256" key="5">
    <source>
        <dbReference type="ARBA" id="ARBA00022514"/>
    </source>
</evidence>
<dbReference type="PRINTS" id="PR00433">
    <property type="entry name" value="IL6GCSFMGF"/>
</dbReference>
<dbReference type="GO" id="GO:0002384">
    <property type="term" value="P:hepatic immune response"/>
    <property type="evidence" value="ECO:0007669"/>
    <property type="project" value="Ensembl"/>
</dbReference>
<reference evidence="14" key="2">
    <citation type="submission" date="2025-08" db="UniProtKB">
        <authorList>
            <consortium name="Ensembl"/>
        </authorList>
    </citation>
    <scope>IDENTIFICATION</scope>
    <source>
        <strain evidence="14">Isolate ISIS603380</strain>
    </source>
</reference>
<keyword evidence="8" id="KW-0339">Growth factor</keyword>
<evidence type="ECO:0000256" key="6">
    <source>
        <dbReference type="ARBA" id="ARBA00022525"/>
    </source>
</evidence>
<dbReference type="FunCoup" id="G3TFE8">
    <property type="interactions" value="25"/>
</dbReference>
<evidence type="ECO:0000256" key="13">
    <source>
        <dbReference type="SAM" id="SignalP"/>
    </source>
</evidence>
<evidence type="ECO:0000256" key="3">
    <source>
        <dbReference type="ARBA" id="ARBA00019464"/>
    </source>
</evidence>
<dbReference type="GO" id="GO:0043066">
    <property type="term" value="P:negative regulation of apoptotic process"/>
    <property type="evidence" value="ECO:0007669"/>
    <property type="project" value="Ensembl"/>
</dbReference>
<name>G3TFE8_LOXAF</name>
<dbReference type="GO" id="GO:0005615">
    <property type="term" value="C:extracellular space"/>
    <property type="evidence" value="ECO:0007669"/>
    <property type="project" value="UniProtKB-KW"/>
</dbReference>
<dbReference type="GO" id="GO:0005125">
    <property type="term" value="F:cytokine activity"/>
    <property type="evidence" value="ECO:0007669"/>
    <property type="project" value="UniProtKB-KW"/>
</dbReference>
<dbReference type="GO" id="GO:0010575">
    <property type="term" value="P:positive regulation of vascular endothelial growth factor production"/>
    <property type="evidence" value="ECO:0007669"/>
    <property type="project" value="Ensembl"/>
</dbReference>
<dbReference type="GO" id="GO:0032731">
    <property type="term" value="P:positive regulation of interleukin-1 beta production"/>
    <property type="evidence" value="ECO:0007669"/>
    <property type="project" value="Ensembl"/>
</dbReference>
<evidence type="ECO:0000256" key="10">
    <source>
        <dbReference type="ARBA" id="ARBA00023441"/>
    </source>
</evidence>
<evidence type="ECO:0000256" key="9">
    <source>
        <dbReference type="ARBA" id="ARBA00023157"/>
    </source>
</evidence>
<evidence type="ECO:0000313" key="14">
    <source>
        <dbReference type="Ensembl" id="ENSLAFP00000013050.1"/>
    </source>
</evidence>
<evidence type="ECO:0000313" key="15">
    <source>
        <dbReference type="Proteomes" id="UP000007646"/>
    </source>
</evidence>
<dbReference type="PROSITE" id="PS00254">
    <property type="entry name" value="INTERLEUKIN_6"/>
    <property type="match status" value="1"/>
</dbReference>
<keyword evidence="9 12" id="KW-1015">Disulfide bond</keyword>
<dbReference type="GO" id="GO:0032755">
    <property type="term" value="P:positive regulation of interleukin-6 production"/>
    <property type="evidence" value="ECO:0007669"/>
    <property type="project" value="Ensembl"/>
</dbReference>
<dbReference type="GO" id="GO:0001781">
    <property type="term" value="P:neutrophil apoptotic process"/>
    <property type="evidence" value="ECO:0007669"/>
    <property type="project" value="Ensembl"/>
</dbReference>